<dbReference type="PROSITE" id="PS50011">
    <property type="entry name" value="PROTEIN_KINASE_DOM"/>
    <property type="match status" value="1"/>
</dbReference>
<feature type="region of interest" description="Disordered" evidence="1">
    <location>
        <begin position="570"/>
        <end position="590"/>
    </location>
</feature>
<dbReference type="InterPro" id="IPR001245">
    <property type="entry name" value="Ser-Thr/Tyr_kinase_cat_dom"/>
</dbReference>
<dbReference type="Pfam" id="PF07714">
    <property type="entry name" value="PK_Tyr_Ser-Thr"/>
    <property type="match status" value="1"/>
</dbReference>
<organism evidence="3 4">
    <name type="scientific">Somion occarium</name>
    <dbReference type="NCBI Taxonomy" id="3059160"/>
    <lineage>
        <taxon>Eukaryota</taxon>
        <taxon>Fungi</taxon>
        <taxon>Dikarya</taxon>
        <taxon>Basidiomycota</taxon>
        <taxon>Agaricomycotina</taxon>
        <taxon>Agaricomycetes</taxon>
        <taxon>Polyporales</taxon>
        <taxon>Cerrenaceae</taxon>
        <taxon>Somion</taxon>
    </lineage>
</organism>
<dbReference type="InterPro" id="IPR051681">
    <property type="entry name" value="Ser/Thr_Kinases-Pseudokinases"/>
</dbReference>
<evidence type="ECO:0000313" key="4">
    <source>
        <dbReference type="Proteomes" id="UP001497453"/>
    </source>
</evidence>
<dbReference type="InterPro" id="IPR000719">
    <property type="entry name" value="Prot_kinase_dom"/>
</dbReference>
<evidence type="ECO:0000256" key="1">
    <source>
        <dbReference type="SAM" id="MobiDB-lite"/>
    </source>
</evidence>
<accession>A0ABP1DR16</accession>
<dbReference type="Gene3D" id="1.10.510.10">
    <property type="entry name" value="Transferase(Phosphotransferase) domain 1"/>
    <property type="match status" value="1"/>
</dbReference>
<dbReference type="EMBL" id="OZ037948">
    <property type="protein sequence ID" value="CAL1710285.1"/>
    <property type="molecule type" value="Genomic_DNA"/>
</dbReference>
<name>A0ABP1DR16_9APHY</name>
<feature type="compositionally biased region" description="Low complexity" evidence="1">
    <location>
        <begin position="448"/>
        <end position="459"/>
    </location>
</feature>
<dbReference type="PROSITE" id="PS00109">
    <property type="entry name" value="PROTEIN_KINASE_TYR"/>
    <property type="match status" value="1"/>
</dbReference>
<feature type="domain" description="Protein kinase" evidence="2">
    <location>
        <begin position="181"/>
        <end position="442"/>
    </location>
</feature>
<feature type="region of interest" description="Disordered" evidence="1">
    <location>
        <begin position="528"/>
        <end position="548"/>
    </location>
</feature>
<dbReference type="InterPro" id="IPR008266">
    <property type="entry name" value="Tyr_kinase_AS"/>
</dbReference>
<reference evidence="4" key="1">
    <citation type="submission" date="2024-04" db="EMBL/GenBank/DDBJ databases">
        <authorList>
            <person name="Shaw F."/>
            <person name="Minotto A."/>
        </authorList>
    </citation>
    <scope>NUCLEOTIDE SEQUENCE [LARGE SCALE GENOMIC DNA]</scope>
</reference>
<gene>
    <name evidence="3" type="ORF">GFSPODELE1_LOCUS7741</name>
</gene>
<proteinExistence type="predicted"/>
<dbReference type="InterPro" id="IPR011009">
    <property type="entry name" value="Kinase-like_dom_sf"/>
</dbReference>
<evidence type="ECO:0000259" key="2">
    <source>
        <dbReference type="PROSITE" id="PS50011"/>
    </source>
</evidence>
<dbReference type="Proteomes" id="UP001497453">
    <property type="component" value="Chromosome 5"/>
</dbReference>
<keyword evidence="4" id="KW-1185">Reference proteome</keyword>
<sequence>MFRSTHGSSFAQALTLTPSTSMTNGGASHTGVTGIKKARSLQATIKARVGSFFEARFDEKKRQAERHRSEPILESQVSAMLTPSTHRASEPILSHTEEINPDSNLLQLIQQAVTCPIHKEILLGLREEPAADTISLMQKILDRPGEYGLEPHRYTLRRLLIRLSRESHILPSSLFLSGVVCKDRDAFGGGAFADIFQAKYNGKMVALKRLRVFQISTNEQKKEHVSNFFREALMWRQLNHPHILPFIGVDRLTFPGHLCMVSPFLQSGNVIQCIQYFLQIKADVPREPWLLEIAKGLAYLHEEQIVHGDLRGANILIDEDLHVRLADFGLAVLADASTSSGISTRSGGAARWCSPEVLKGEPSSLESDIYAFGCVCVELYTLNYPFPEFNDAQAVAKILNGVRPRCPSPDTGIQPYIWFLARRCWSITSCRPDISAVIHALADHRNAPSSPSRSPSSSPRRPDRHSHRTIRNSLSNADLVELAELANLSESDSHSFTVLSSPSTAAGTSPFLSISEYSPMSLEFINHSSPDRLSDSPSAVAHMHGYSHSPPPFSPNSFISDLPPGFELSTLSPRSSLETDDMNAYSPVVL</sequence>
<dbReference type="PANTHER" id="PTHR44329">
    <property type="entry name" value="SERINE/THREONINE-PROTEIN KINASE TNNI3K-RELATED"/>
    <property type="match status" value="1"/>
</dbReference>
<feature type="region of interest" description="Disordered" evidence="1">
    <location>
        <begin position="445"/>
        <end position="473"/>
    </location>
</feature>
<dbReference type="SUPFAM" id="SSF56112">
    <property type="entry name" value="Protein kinase-like (PK-like)"/>
    <property type="match status" value="1"/>
</dbReference>
<evidence type="ECO:0000313" key="3">
    <source>
        <dbReference type="EMBL" id="CAL1710285.1"/>
    </source>
</evidence>
<protein>
    <recommendedName>
        <fullName evidence="2">Protein kinase domain-containing protein</fullName>
    </recommendedName>
</protein>